<keyword evidence="3" id="KW-1185">Reference proteome</keyword>
<organism evidence="2 3">
    <name type="scientific">Heterodera trifolii</name>
    <dbReference type="NCBI Taxonomy" id="157864"/>
    <lineage>
        <taxon>Eukaryota</taxon>
        <taxon>Metazoa</taxon>
        <taxon>Ecdysozoa</taxon>
        <taxon>Nematoda</taxon>
        <taxon>Chromadorea</taxon>
        <taxon>Rhabditida</taxon>
        <taxon>Tylenchina</taxon>
        <taxon>Tylenchomorpha</taxon>
        <taxon>Tylenchoidea</taxon>
        <taxon>Heteroderidae</taxon>
        <taxon>Heteroderinae</taxon>
        <taxon>Heterodera</taxon>
    </lineage>
</organism>
<dbReference type="EMBL" id="JBICBT010000711">
    <property type="protein sequence ID" value="KAL3104464.1"/>
    <property type="molecule type" value="Genomic_DNA"/>
</dbReference>
<sequence>MLCTNERNCAFEEMSKSRRFWKVEEKRTNIGLKWEEWEKRSGQIDERTNERTPFAIDGPKLGGEGLMAIFSMAPIAIHCLIIIAILFQAVPILADKSGPETTIQELVDGAANPSAGRNLLTEYLQMKNYKCATKYMRMMGQLNNFVKQVHQQYAECEQNSAPNSRKTADQTEQ</sequence>
<evidence type="ECO:0000313" key="2">
    <source>
        <dbReference type="EMBL" id="KAL3104464.1"/>
    </source>
</evidence>
<evidence type="ECO:0000313" key="3">
    <source>
        <dbReference type="Proteomes" id="UP001620626"/>
    </source>
</evidence>
<proteinExistence type="predicted"/>
<dbReference type="Proteomes" id="UP001620626">
    <property type="component" value="Unassembled WGS sequence"/>
</dbReference>
<dbReference type="AlphaFoldDB" id="A0ABD2KNX2"/>
<comment type="caution">
    <text evidence="2">The sequence shown here is derived from an EMBL/GenBank/DDBJ whole genome shotgun (WGS) entry which is preliminary data.</text>
</comment>
<feature type="transmembrane region" description="Helical" evidence="1">
    <location>
        <begin position="66"/>
        <end position="87"/>
    </location>
</feature>
<keyword evidence="1" id="KW-1133">Transmembrane helix</keyword>
<gene>
    <name evidence="2" type="ORF">niasHT_025967</name>
</gene>
<keyword evidence="1" id="KW-0812">Transmembrane</keyword>
<evidence type="ECO:0000256" key="1">
    <source>
        <dbReference type="SAM" id="Phobius"/>
    </source>
</evidence>
<protein>
    <submittedName>
        <fullName evidence="2">Uncharacterized protein</fullName>
    </submittedName>
</protein>
<name>A0ABD2KNX2_9BILA</name>
<accession>A0ABD2KNX2</accession>
<reference evidence="2 3" key="1">
    <citation type="submission" date="2024-10" db="EMBL/GenBank/DDBJ databases">
        <authorList>
            <person name="Kim D."/>
        </authorList>
    </citation>
    <scope>NUCLEOTIDE SEQUENCE [LARGE SCALE GENOMIC DNA]</scope>
    <source>
        <strain evidence="2">BH-2024</strain>
    </source>
</reference>
<keyword evidence="1" id="KW-0472">Membrane</keyword>